<dbReference type="STRING" id="644548.SCNU_04886"/>
<organism evidence="2 3">
    <name type="scientific">Gordonia neofelifaecis NRRL B-59395</name>
    <dbReference type="NCBI Taxonomy" id="644548"/>
    <lineage>
        <taxon>Bacteria</taxon>
        <taxon>Bacillati</taxon>
        <taxon>Actinomycetota</taxon>
        <taxon>Actinomycetes</taxon>
        <taxon>Mycobacteriales</taxon>
        <taxon>Gordoniaceae</taxon>
        <taxon>Gordonia</taxon>
    </lineage>
</organism>
<feature type="chain" id="PRO_5039733946" evidence="1">
    <location>
        <begin position="22"/>
        <end position="89"/>
    </location>
</feature>
<reference evidence="2 3" key="1">
    <citation type="journal article" date="2011" name="J. Bacteriol.">
        <title>Draft Genome Sequence of Gordonia neofelifaecis NRRL B-59395, a Cholesterol-Degrading Actinomycete.</title>
        <authorList>
            <person name="Ge F."/>
            <person name="Li W."/>
            <person name="Chen G."/>
            <person name="Liu Y."/>
            <person name="Zhang G."/>
            <person name="Yong B."/>
            <person name="Wang Q."/>
            <person name="Wang N."/>
            <person name="Huang Z."/>
            <person name="Li W."/>
            <person name="Wang J."/>
            <person name="Wu C."/>
            <person name="Xie Q."/>
            <person name="Liu G."/>
        </authorList>
    </citation>
    <scope>NUCLEOTIDE SEQUENCE [LARGE SCALE GENOMIC DNA]</scope>
    <source>
        <strain evidence="2 3">NRRL B-59395</strain>
    </source>
</reference>
<sequence length="89" mass="9416">MKRPVRIAAVAVAALSLSTAAACGGTGGGTADANTVTLYSADGLGDWYHTQFTAFQDKTGIKVEYVEGGSGEVVSRAEKESRTRRWTCW</sequence>
<feature type="signal peptide" evidence="1">
    <location>
        <begin position="1"/>
        <end position="21"/>
    </location>
</feature>
<gene>
    <name evidence="2" type="ORF">SCNU_04886</name>
</gene>
<dbReference type="Gene3D" id="3.40.190.10">
    <property type="entry name" value="Periplasmic binding protein-like II"/>
    <property type="match status" value="1"/>
</dbReference>
<evidence type="ECO:0000313" key="2">
    <source>
        <dbReference type="EMBL" id="EGD56165.1"/>
    </source>
</evidence>
<keyword evidence="3" id="KW-1185">Reference proteome</keyword>
<keyword evidence="1" id="KW-0732">Signal</keyword>
<dbReference type="eggNOG" id="COG1840">
    <property type="taxonomic scope" value="Bacteria"/>
</dbReference>
<dbReference type="SUPFAM" id="SSF53850">
    <property type="entry name" value="Periplasmic binding protein-like II"/>
    <property type="match status" value="1"/>
</dbReference>
<dbReference type="EMBL" id="AEUD01000003">
    <property type="protein sequence ID" value="EGD56165.1"/>
    <property type="molecule type" value="Genomic_DNA"/>
</dbReference>
<protein>
    <submittedName>
        <fullName evidence="2">Uncharacterized protein</fullName>
    </submittedName>
</protein>
<comment type="caution">
    <text evidence="2">The sequence shown here is derived from an EMBL/GenBank/DDBJ whole genome shotgun (WGS) entry which is preliminary data.</text>
</comment>
<dbReference type="Proteomes" id="UP000035065">
    <property type="component" value="Unassembled WGS sequence"/>
</dbReference>
<evidence type="ECO:0000313" key="3">
    <source>
        <dbReference type="Proteomes" id="UP000035065"/>
    </source>
</evidence>
<name>F1YG42_9ACTN</name>
<dbReference type="PROSITE" id="PS51257">
    <property type="entry name" value="PROKAR_LIPOPROTEIN"/>
    <property type="match status" value="1"/>
</dbReference>
<evidence type="ECO:0000256" key="1">
    <source>
        <dbReference type="SAM" id="SignalP"/>
    </source>
</evidence>
<dbReference type="AlphaFoldDB" id="F1YG42"/>
<accession>F1YG42</accession>
<proteinExistence type="predicted"/>